<feature type="domain" description="Glycosyltransferase 2-like" evidence="4">
    <location>
        <begin position="4"/>
        <end position="158"/>
    </location>
</feature>
<protein>
    <submittedName>
        <fullName evidence="5">Putative glycosyltransferase EpsJ</fullName>
        <ecNumber evidence="5">2.4.-.-</ecNumber>
    </submittedName>
</protein>
<dbReference type="Pfam" id="PF00535">
    <property type="entry name" value="Glycos_transf_2"/>
    <property type="match status" value="1"/>
</dbReference>
<gene>
    <name evidence="5" type="primary">epsJ_3</name>
    <name evidence="5" type="ORF">CLOSAC_07900</name>
</gene>
<reference evidence="5 6" key="1">
    <citation type="submission" date="2016-05" db="EMBL/GenBank/DDBJ databases">
        <title>Microbial solvent formation.</title>
        <authorList>
            <person name="Poehlein A."/>
            <person name="Montoya Solano J.D."/>
            <person name="Flitsch S."/>
            <person name="Krabben P."/>
            <person name="Duerre P."/>
            <person name="Daniel R."/>
        </authorList>
    </citation>
    <scope>NUCLEOTIDE SEQUENCE [LARGE SCALE GENOMIC DNA]</scope>
    <source>
        <strain evidence="5 6">L1-8</strain>
    </source>
</reference>
<dbReference type="CDD" id="cd00761">
    <property type="entry name" value="Glyco_tranf_GTA_type"/>
    <property type="match status" value="1"/>
</dbReference>
<keyword evidence="3" id="KW-1133">Transmembrane helix</keyword>
<dbReference type="GO" id="GO:0016757">
    <property type="term" value="F:glycosyltransferase activity"/>
    <property type="evidence" value="ECO:0007669"/>
    <property type="project" value="UniProtKB-KW"/>
</dbReference>
<dbReference type="AlphaFoldDB" id="A0A1S8NJ51"/>
<evidence type="ECO:0000259" key="4">
    <source>
        <dbReference type="Pfam" id="PF00535"/>
    </source>
</evidence>
<dbReference type="RefSeq" id="WP_077864223.1">
    <property type="nucleotide sequence ID" value="NZ_LZYZ01000001.1"/>
</dbReference>
<keyword evidence="2 5" id="KW-0808">Transferase</keyword>
<dbReference type="Proteomes" id="UP000191154">
    <property type="component" value="Unassembled WGS sequence"/>
</dbReference>
<evidence type="ECO:0000313" key="5">
    <source>
        <dbReference type="EMBL" id="OOM16519.1"/>
    </source>
</evidence>
<keyword evidence="1 5" id="KW-0328">Glycosyltransferase</keyword>
<dbReference type="Gene3D" id="3.90.550.10">
    <property type="entry name" value="Spore Coat Polysaccharide Biosynthesis Protein SpsA, Chain A"/>
    <property type="match status" value="1"/>
</dbReference>
<evidence type="ECO:0000256" key="3">
    <source>
        <dbReference type="SAM" id="Phobius"/>
    </source>
</evidence>
<organism evidence="5 6">
    <name type="scientific">Clostridium saccharobutylicum</name>
    <dbReference type="NCBI Taxonomy" id="169679"/>
    <lineage>
        <taxon>Bacteria</taxon>
        <taxon>Bacillati</taxon>
        <taxon>Bacillota</taxon>
        <taxon>Clostridia</taxon>
        <taxon>Eubacteriales</taxon>
        <taxon>Clostridiaceae</taxon>
        <taxon>Clostridium</taxon>
    </lineage>
</organism>
<name>A0A1S8NJ51_CLOSA</name>
<dbReference type="STRING" id="169679.CSACC_41810"/>
<dbReference type="EC" id="2.4.-.-" evidence="5"/>
<evidence type="ECO:0000313" key="6">
    <source>
        <dbReference type="Proteomes" id="UP000191154"/>
    </source>
</evidence>
<dbReference type="InterPro" id="IPR029044">
    <property type="entry name" value="Nucleotide-diphossugar_trans"/>
</dbReference>
<feature type="transmembrane region" description="Helical" evidence="3">
    <location>
        <begin position="302"/>
        <end position="321"/>
    </location>
</feature>
<dbReference type="SUPFAM" id="SSF53448">
    <property type="entry name" value="Nucleotide-diphospho-sugar transferases"/>
    <property type="match status" value="1"/>
</dbReference>
<proteinExistence type="predicted"/>
<dbReference type="PANTHER" id="PTHR22916">
    <property type="entry name" value="GLYCOSYLTRANSFERASE"/>
    <property type="match status" value="1"/>
</dbReference>
<accession>A0A1S8NJ51</accession>
<evidence type="ECO:0000256" key="1">
    <source>
        <dbReference type="ARBA" id="ARBA00022676"/>
    </source>
</evidence>
<sequence length="338" mass="40047">MFLSIVVPVYNVETYLKRCLESILACKLTDYEMILVNDGSTDNSFNICLDFEKRYREIKVINQKNGGLSNARNSGLKEAKGTYIAFIDSDDYIISENFSRVIEKLKNIRKQSIDVIVSDFFRVSQQEKIIDRINQIEESEDLICDDSYMTKFLLPHGCFWNAWRFIFNRSFLQENKFQFKEGFLCEDIDFGVKTLLKSKNIGFYHNPYYCYKLGRENSIMNKVSIKFMYDYLTITKECMELLHKNNEINFSYRMKTKLVVEYILNLATIYEVDKGHRKEAKDLFKQAQYILKMTEDKKCRQFNSVVNLLGISPVAFALFLLKKVRRAIRIWTRMLREK</sequence>
<dbReference type="InterPro" id="IPR001173">
    <property type="entry name" value="Glyco_trans_2-like"/>
</dbReference>
<keyword evidence="3" id="KW-0472">Membrane</keyword>
<dbReference type="PANTHER" id="PTHR22916:SF51">
    <property type="entry name" value="GLYCOSYLTRANSFERASE EPSH-RELATED"/>
    <property type="match status" value="1"/>
</dbReference>
<comment type="caution">
    <text evidence="5">The sequence shown here is derived from an EMBL/GenBank/DDBJ whole genome shotgun (WGS) entry which is preliminary data.</text>
</comment>
<dbReference type="EMBL" id="LZYZ01000001">
    <property type="protein sequence ID" value="OOM16519.1"/>
    <property type="molecule type" value="Genomic_DNA"/>
</dbReference>
<evidence type="ECO:0000256" key="2">
    <source>
        <dbReference type="ARBA" id="ARBA00022679"/>
    </source>
</evidence>
<keyword evidence="3" id="KW-0812">Transmembrane</keyword>